<dbReference type="InterPro" id="IPR036167">
    <property type="entry name" value="tRNA_intron_Endo_cat-like_sf"/>
</dbReference>
<dbReference type="InterPro" id="IPR011856">
    <property type="entry name" value="tRNA_endonuc-like_dom_sf"/>
</dbReference>
<proteinExistence type="inferred from homology"/>
<feature type="compositionally biased region" description="Pro residues" evidence="4">
    <location>
        <begin position="17"/>
        <end position="34"/>
    </location>
</feature>
<dbReference type="SUPFAM" id="SSF53032">
    <property type="entry name" value="tRNA-intron endonuclease catalytic domain-like"/>
    <property type="match status" value="1"/>
</dbReference>
<dbReference type="InterPro" id="IPR036740">
    <property type="entry name" value="tRNA_intron_Endonuc_N_sf"/>
</dbReference>
<dbReference type="GO" id="GO:0006388">
    <property type="term" value="P:tRNA splicing, via endonucleolytic cleavage and ligation"/>
    <property type="evidence" value="ECO:0007669"/>
    <property type="project" value="InterPro"/>
</dbReference>
<dbReference type="Gene3D" id="3.40.1170.20">
    <property type="entry name" value="tRNA intron endonuclease, N-terminal domain"/>
    <property type="match status" value="1"/>
</dbReference>
<evidence type="ECO:0000313" key="7">
    <source>
        <dbReference type="EMBL" id="CAH0375785.1"/>
    </source>
</evidence>
<comment type="catalytic activity">
    <reaction evidence="3">
        <text>pretRNA = a 3'-half-tRNA molecule with a 5'-OH end + a 5'-half-tRNA molecule with a 2',3'-cyclic phosphate end + an intron with a 2',3'-cyclic phosphate and a 5'-hydroxyl terminus.</text>
        <dbReference type="EC" id="4.6.1.16"/>
    </reaction>
</comment>
<evidence type="ECO:0000313" key="8">
    <source>
        <dbReference type="Proteomes" id="UP000789595"/>
    </source>
</evidence>
<organism evidence="7 8">
    <name type="scientific">Pelagomonas calceolata</name>
    <dbReference type="NCBI Taxonomy" id="35677"/>
    <lineage>
        <taxon>Eukaryota</taxon>
        <taxon>Sar</taxon>
        <taxon>Stramenopiles</taxon>
        <taxon>Ochrophyta</taxon>
        <taxon>Pelagophyceae</taxon>
        <taxon>Pelagomonadales</taxon>
        <taxon>Pelagomonadaceae</taxon>
        <taxon>Pelagomonas</taxon>
    </lineage>
</organism>
<accession>A0A8J2SRX6</accession>
<dbReference type="Proteomes" id="UP000789595">
    <property type="component" value="Unassembled WGS sequence"/>
</dbReference>
<dbReference type="GO" id="GO:0005737">
    <property type="term" value="C:cytoplasm"/>
    <property type="evidence" value="ECO:0007669"/>
    <property type="project" value="TreeGrafter"/>
</dbReference>
<evidence type="ECO:0000256" key="4">
    <source>
        <dbReference type="SAM" id="MobiDB-lite"/>
    </source>
</evidence>
<name>A0A8J2SRX6_9STRA</name>
<evidence type="ECO:0000259" key="6">
    <source>
        <dbReference type="Pfam" id="PF02778"/>
    </source>
</evidence>
<feature type="region of interest" description="Disordered" evidence="4">
    <location>
        <begin position="223"/>
        <end position="261"/>
    </location>
</feature>
<feature type="compositionally biased region" description="Basic residues" evidence="4">
    <location>
        <begin position="223"/>
        <end position="243"/>
    </location>
</feature>
<dbReference type="SUPFAM" id="SSF55267">
    <property type="entry name" value="tRNA-intron endonuclease N-terminal domain-like"/>
    <property type="match status" value="1"/>
</dbReference>
<sequence length="261" mass="28855">MGASQSQPQEEEEDTPAPAPAATPRPESPVPPLAEHPTAYLIGDGASCMTRDRGEILALHGQGRCFGRVRGVGGAEAQRHWAELVLSPEETLYLTERNLLTVYDDEREVSYEELRQRYEGDEAFARLSLVYEFYRNKGWVVKPGFQFGADYILYRGPPDEFHAEHAVVVLDAAQPTQWWIAKTVARLAADVRKHLVLARVDGSDIFELVVDDAFARPADALAGRRRAPVQKGAKAHSKKRKRKESGQGMAPPDTPVEGASP</sequence>
<comment type="similarity">
    <text evidence="1">Belongs to the tRNA-intron endonuclease family.</text>
</comment>
<dbReference type="GO" id="GO:0005634">
    <property type="term" value="C:nucleus"/>
    <property type="evidence" value="ECO:0007669"/>
    <property type="project" value="UniProtKB-ARBA"/>
</dbReference>
<dbReference type="InterPro" id="IPR006676">
    <property type="entry name" value="tRNA_splic"/>
</dbReference>
<keyword evidence="8" id="KW-1185">Reference proteome</keyword>
<dbReference type="GO" id="GO:0000213">
    <property type="term" value="F:tRNA-intron lyase activity"/>
    <property type="evidence" value="ECO:0007669"/>
    <property type="project" value="UniProtKB-EC"/>
</dbReference>
<dbReference type="GO" id="GO:0003676">
    <property type="term" value="F:nucleic acid binding"/>
    <property type="evidence" value="ECO:0007669"/>
    <property type="project" value="InterPro"/>
</dbReference>
<dbReference type="InterPro" id="IPR006678">
    <property type="entry name" value="tRNA_intron_Endonuc_N"/>
</dbReference>
<protein>
    <recommendedName>
        <fullName evidence="2">tRNA-intron lyase</fullName>
        <ecNumber evidence="2">4.6.1.16</ecNumber>
    </recommendedName>
</protein>
<dbReference type="PANTHER" id="PTHR21227:SF0">
    <property type="entry name" value="TRNA-SPLICING ENDONUCLEASE SUBUNIT SEN2"/>
    <property type="match status" value="1"/>
</dbReference>
<evidence type="ECO:0000256" key="2">
    <source>
        <dbReference type="ARBA" id="ARBA00012573"/>
    </source>
</evidence>
<feature type="region of interest" description="Disordered" evidence="4">
    <location>
        <begin position="1"/>
        <end position="37"/>
    </location>
</feature>
<gene>
    <name evidence="7" type="ORF">PECAL_5P03310</name>
</gene>
<dbReference type="Pfam" id="PF01974">
    <property type="entry name" value="tRNA_int_endo"/>
    <property type="match status" value="1"/>
</dbReference>
<dbReference type="Pfam" id="PF02778">
    <property type="entry name" value="tRNA_int_endo_N"/>
    <property type="match status" value="1"/>
</dbReference>
<dbReference type="EMBL" id="CAKKNE010000005">
    <property type="protein sequence ID" value="CAH0375785.1"/>
    <property type="molecule type" value="Genomic_DNA"/>
</dbReference>
<feature type="domain" description="tRNA intron endonuclease N-terminal" evidence="6">
    <location>
        <begin position="49"/>
        <end position="114"/>
    </location>
</feature>
<comment type="caution">
    <text evidence="7">The sequence shown here is derived from an EMBL/GenBank/DDBJ whole genome shotgun (WGS) entry which is preliminary data.</text>
</comment>
<dbReference type="AlphaFoldDB" id="A0A8J2SRX6"/>
<dbReference type="NCBIfam" id="TIGR00324">
    <property type="entry name" value="endA"/>
    <property type="match status" value="1"/>
</dbReference>
<feature type="domain" description="tRNA intron endonuclease catalytic" evidence="5">
    <location>
        <begin position="124"/>
        <end position="202"/>
    </location>
</feature>
<evidence type="ECO:0000259" key="5">
    <source>
        <dbReference type="Pfam" id="PF01974"/>
    </source>
</evidence>
<dbReference type="CDD" id="cd22363">
    <property type="entry name" value="tRNA-intron_lyase_C"/>
    <property type="match status" value="1"/>
</dbReference>
<evidence type="ECO:0000256" key="1">
    <source>
        <dbReference type="ARBA" id="ARBA00008078"/>
    </source>
</evidence>
<dbReference type="EC" id="4.6.1.16" evidence="2"/>
<dbReference type="InterPro" id="IPR006677">
    <property type="entry name" value="tRNA_intron_Endonuc_cat-like"/>
</dbReference>
<dbReference type="OrthoDB" id="10249562at2759"/>
<dbReference type="PANTHER" id="PTHR21227">
    <property type="entry name" value="TRNA-SPLICING ENDONUCLEASE SUBUNIT SEN2"/>
    <property type="match status" value="1"/>
</dbReference>
<evidence type="ECO:0000256" key="3">
    <source>
        <dbReference type="ARBA" id="ARBA00034031"/>
    </source>
</evidence>
<dbReference type="Gene3D" id="3.40.1350.10">
    <property type="match status" value="1"/>
</dbReference>
<reference evidence="7" key="1">
    <citation type="submission" date="2021-11" db="EMBL/GenBank/DDBJ databases">
        <authorList>
            <consortium name="Genoscope - CEA"/>
            <person name="William W."/>
        </authorList>
    </citation>
    <scope>NUCLEOTIDE SEQUENCE</scope>
</reference>